<feature type="transmembrane region" description="Helical" evidence="14">
    <location>
        <begin position="127"/>
        <end position="148"/>
    </location>
</feature>
<dbReference type="PANTHER" id="PTHR31414:SF18">
    <property type="entry name" value="TRANSMEMBRANE PROTEIN-RELATED"/>
    <property type="match status" value="1"/>
</dbReference>
<dbReference type="InterPro" id="IPR006990">
    <property type="entry name" value="Tweety"/>
</dbReference>
<feature type="transmembrane region" description="Helical" evidence="14">
    <location>
        <begin position="265"/>
        <end position="289"/>
    </location>
</feature>
<feature type="transmembrane region" description="Helical" evidence="14">
    <location>
        <begin position="82"/>
        <end position="106"/>
    </location>
</feature>
<comment type="similarity">
    <text evidence="2">Belongs to the tweety family.</text>
</comment>
<evidence type="ECO:0000256" key="6">
    <source>
        <dbReference type="ARBA" id="ARBA00022989"/>
    </source>
</evidence>
<feature type="transmembrane region" description="Helical" evidence="14">
    <location>
        <begin position="234"/>
        <end position="253"/>
    </location>
</feature>
<evidence type="ECO:0000256" key="3">
    <source>
        <dbReference type="ARBA" id="ARBA00022448"/>
    </source>
</evidence>
<organism evidence="16 17">
    <name type="scientific">Crotalaria pallida</name>
    <name type="common">Smooth rattlebox</name>
    <name type="synonym">Crotalaria striata</name>
    <dbReference type="NCBI Taxonomy" id="3830"/>
    <lineage>
        <taxon>Eukaryota</taxon>
        <taxon>Viridiplantae</taxon>
        <taxon>Streptophyta</taxon>
        <taxon>Embryophyta</taxon>
        <taxon>Tracheophyta</taxon>
        <taxon>Spermatophyta</taxon>
        <taxon>Magnoliopsida</taxon>
        <taxon>eudicotyledons</taxon>
        <taxon>Gunneridae</taxon>
        <taxon>Pentapetalae</taxon>
        <taxon>rosids</taxon>
        <taxon>fabids</taxon>
        <taxon>Fabales</taxon>
        <taxon>Fabaceae</taxon>
        <taxon>Papilionoideae</taxon>
        <taxon>50 kb inversion clade</taxon>
        <taxon>genistoids sensu lato</taxon>
        <taxon>core genistoids</taxon>
        <taxon>Crotalarieae</taxon>
        <taxon>Crotalaria</taxon>
    </lineage>
</organism>
<evidence type="ECO:0000256" key="11">
    <source>
        <dbReference type="ARBA" id="ARBA00023214"/>
    </source>
</evidence>
<feature type="signal peptide" evidence="15">
    <location>
        <begin position="1"/>
        <end position="26"/>
    </location>
</feature>
<evidence type="ECO:0000256" key="2">
    <source>
        <dbReference type="ARBA" id="ARBA00009849"/>
    </source>
</evidence>
<sequence>MGITNGTHGLASTIVIIVLIFPEIAAHGVFLRDSVPENVSEPITKQNNSTIRVDPLDNFKRYRGGFNITNKHYWSSVVFTGIFGYAIGVLWLLCGMVYLVTIFCCCQSDGGQRTAEIFRCNYKGCSLSPIPLAILLTLLAMAASGLVLGGSSKFHSQARTSLNIIITTANEASETIHNATGALRDIQADLEQLNVDADETEKLNSTAESFDATAEKIVKEATKNTGTINKVLKVVFVITIVITSLSLVAVTTLSVSGVLKFRRVLYLLVILCWLMTVICWLLFGVYFFLVNLSSDTCTALNNFHENPFNNSLSSILPCDELLSAESFLHEISAEIYNLVNVANDKISSLEGTLLPDLPYICNPFSGPPEYMYQLENCPANTIQIGDIPEVLNPYTCFDGETCGIGDFITGREYEVVKAYSSSIQKLLNVYPSTQHLLRCQLVKDAVSQILHKHCKPLKKYAGMSWIGMVVLAAVMVFTVVLWTAMSRH</sequence>
<dbReference type="InterPro" id="IPR040283">
    <property type="entry name" value="DDB_G0292058-like"/>
</dbReference>
<dbReference type="Pfam" id="PF04906">
    <property type="entry name" value="Tweety"/>
    <property type="match status" value="1"/>
</dbReference>
<name>A0AAN9HVN3_CROPI</name>
<feature type="transmembrane region" description="Helical" evidence="14">
    <location>
        <begin position="462"/>
        <end position="484"/>
    </location>
</feature>
<keyword evidence="12" id="KW-0407">Ion channel</keyword>
<dbReference type="PANTHER" id="PTHR31414">
    <property type="entry name" value="TRANSMEMBRANE PROTEIN DDB_G0292058"/>
    <property type="match status" value="1"/>
</dbReference>
<dbReference type="GO" id="GO:0005254">
    <property type="term" value="F:chloride channel activity"/>
    <property type="evidence" value="ECO:0007669"/>
    <property type="project" value="UniProtKB-KW"/>
</dbReference>
<evidence type="ECO:0000256" key="8">
    <source>
        <dbReference type="ARBA" id="ARBA00023136"/>
    </source>
</evidence>
<evidence type="ECO:0000256" key="13">
    <source>
        <dbReference type="SAM" id="Coils"/>
    </source>
</evidence>
<keyword evidence="4" id="KW-1003">Cell membrane</keyword>
<keyword evidence="11" id="KW-0868">Chloride</keyword>
<keyword evidence="17" id="KW-1185">Reference proteome</keyword>
<keyword evidence="5 14" id="KW-0812">Transmembrane</keyword>
<dbReference type="GO" id="GO:0034707">
    <property type="term" value="C:chloride channel complex"/>
    <property type="evidence" value="ECO:0007669"/>
    <property type="project" value="UniProtKB-KW"/>
</dbReference>
<dbReference type="GO" id="GO:0005886">
    <property type="term" value="C:plasma membrane"/>
    <property type="evidence" value="ECO:0007669"/>
    <property type="project" value="UniProtKB-SubCell"/>
</dbReference>
<keyword evidence="8 14" id="KW-0472">Membrane</keyword>
<evidence type="ECO:0000313" key="17">
    <source>
        <dbReference type="Proteomes" id="UP001372338"/>
    </source>
</evidence>
<evidence type="ECO:0000313" key="16">
    <source>
        <dbReference type="EMBL" id="KAK7257888.1"/>
    </source>
</evidence>
<evidence type="ECO:0008006" key="18">
    <source>
        <dbReference type="Google" id="ProtNLM"/>
    </source>
</evidence>
<evidence type="ECO:0000256" key="9">
    <source>
        <dbReference type="ARBA" id="ARBA00023173"/>
    </source>
</evidence>
<keyword evidence="3" id="KW-0813">Transport</keyword>
<protein>
    <recommendedName>
        <fullName evidence="18">Transmembrane protein</fullName>
    </recommendedName>
</protein>
<keyword evidence="6 14" id="KW-1133">Transmembrane helix</keyword>
<feature type="chain" id="PRO_5042969140" description="Transmembrane protein" evidence="15">
    <location>
        <begin position="27"/>
        <end position="488"/>
    </location>
</feature>
<evidence type="ECO:0000256" key="5">
    <source>
        <dbReference type="ARBA" id="ARBA00022692"/>
    </source>
</evidence>
<keyword evidence="13" id="KW-0175">Coiled coil</keyword>
<evidence type="ECO:0000256" key="1">
    <source>
        <dbReference type="ARBA" id="ARBA00004651"/>
    </source>
</evidence>
<evidence type="ECO:0000256" key="14">
    <source>
        <dbReference type="SAM" id="Phobius"/>
    </source>
</evidence>
<accession>A0AAN9HVN3</accession>
<keyword evidence="10" id="KW-0325">Glycoprotein</keyword>
<dbReference type="AlphaFoldDB" id="A0AAN9HVN3"/>
<comment type="caution">
    <text evidence="16">The sequence shown here is derived from an EMBL/GenBank/DDBJ whole genome shotgun (WGS) entry which is preliminary data.</text>
</comment>
<comment type="subcellular location">
    <subcellularLocation>
        <location evidence="1">Cell membrane</location>
        <topology evidence="1">Multi-pass membrane protein</topology>
    </subcellularLocation>
</comment>
<proteinExistence type="inferred from homology"/>
<dbReference type="Proteomes" id="UP001372338">
    <property type="component" value="Unassembled WGS sequence"/>
</dbReference>
<evidence type="ECO:0000256" key="12">
    <source>
        <dbReference type="ARBA" id="ARBA00023303"/>
    </source>
</evidence>
<feature type="coiled-coil region" evidence="13">
    <location>
        <begin position="176"/>
        <end position="203"/>
    </location>
</feature>
<keyword evidence="9" id="KW-0869">Chloride channel</keyword>
<dbReference type="EMBL" id="JAYWIO010000006">
    <property type="protein sequence ID" value="KAK7257888.1"/>
    <property type="molecule type" value="Genomic_DNA"/>
</dbReference>
<gene>
    <name evidence="16" type="ORF">RIF29_32195</name>
</gene>
<keyword evidence="7" id="KW-0406">Ion transport</keyword>
<evidence type="ECO:0000256" key="7">
    <source>
        <dbReference type="ARBA" id="ARBA00023065"/>
    </source>
</evidence>
<evidence type="ECO:0000256" key="10">
    <source>
        <dbReference type="ARBA" id="ARBA00023180"/>
    </source>
</evidence>
<evidence type="ECO:0000256" key="4">
    <source>
        <dbReference type="ARBA" id="ARBA00022475"/>
    </source>
</evidence>
<evidence type="ECO:0000256" key="15">
    <source>
        <dbReference type="SAM" id="SignalP"/>
    </source>
</evidence>
<keyword evidence="15" id="KW-0732">Signal</keyword>
<reference evidence="16 17" key="1">
    <citation type="submission" date="2024-01" db="EMBL/GenBank/DDBJ databases">
        <title>The genomes of 5 underutilized Papilionoideae crops provide insights into root nodulation and disease resistanc.</title>
        <authorList>
            <person name="Yuan L."/>
        </authorList>
    </citation>
    <scope>NUCLEOTIDE SEQUENCE [LARGE SCALE GENOMIC DNA]</scope>
    <source>
        <strain evidence="16">ZHUSHIDOU_FW_LH</strain>
        <tissue evidence="16">Leaf</tissue>
    </source>
</reference>